<feature type="region of interest" description="Disordered" evidence="1">
    <location>
        <begin position="1"/>
        <end position="105"/>
    </location>
</feature>
<dbReference type="PANTHER" id="PTHR48449:SF1">
    <property type="entry name" value="DUF1985 DOMAIN-CONTAINING PROTEIN"/>
    <property type="match status" value="1"/>
</dbReference>
<dbReference type="OrthoDB" id="1305982at2759"/>
<evidence type="ECO:0000313" key="4">
    <source>
        <dbReference type="Proteomes" id="UP000824120"/>
    </source>
</evidence>
<dbReference type="AlphaFoldDB" id="A0A9J5ZYQ5"/>
<dbReference type="EMBL" id="JACXVP010000003">
    <property type="protein sequence ID" value="KAG5617461.1"/>
    <property type="molecule type" value="Genomic_DNA"/>
</dbReference>
<gene>
    <name evidence="3" type="ORF">H5410_017285</name>
</gene>
<dbReference type="Proteomes" id="UP000824120">
    <property type="component" value="Chromosome 3"/>
</dbReference>
<sequence length="833" mass="94306">MASKRKTSELVSDKSSKVAKVQTPLEELIVQKHNENMKIVKEEDKNKNEEEKEINDEDGDDEETENDKEEEEEGEKESEEGDEEDGNENESDEGDDTEREEGDEDVVKTFNIDKFQVEMPIDDLTNLTGDFAVKSAMGAKFDAFRTILMNEKLEDFFKSSCFGYFLDLLEANNAHFQMSMVYDLLKRTIKYKGDDSYILEDKNKKMDEIWINYCGMPVCFGMKEFAIVTGLRCHPPSEPLSKVARLREPREKKISKSVKVGKKGKKPVKTVNTKTNKGKEKLNNENKLLAIIGPGYKAKDLIEDLQSKKVLKKHKERLCLVWFVHAILWAKDINNVIDLNLFVLAQDLDAFNNYPWGNESYFLTVEYLVSKLSPKTNNLYGFPWAFMAWAFEAIPYLRKQFNDYSKEISQPRILRWLSAKNNPKINFVDLFDSPHDIMAHLLQHMGHMLEIKCIGIIDTKSDPTVDLIKKELARATAIRREAPIVSGDTDDVALDVDVDVNIGVDIGDASAKCGGEHVNDVGGIYDGFTPFSEHTTSLVPSSSSCSACKCEECKNKEAQLISTGEDVKKSLDALTSAVKELISKREPEVYPICKSIVVTDESFVVTVWPGTVTCIQRMSKCSAADDASIARRSFWFSPSLTWYCNMYPIGNPVPVVPFNDVDMNRVPPPSCPPPENVLSSIAEESESPAQKKLKINDEDGDSVVSDTSSEDSMVFSDEVNDISSPIRPTYSQYDSDEDFCPYYPQKMDKAVWGKYYQQVKESEGFDITDYPGQCAMTTVYPMPFYLNDPKNVDMMTDYAGKALMLYNGENVYYRCASFVFPDCPFPSFSLLYL</sequence>
<organism evidence="3 4">
    <name type="scientific">Solanum commersonii</name>
    <name type="common">Commerson's wild potato</name>
    <name type="synonym">Commerson's nightshade</name>
    <dbReference type="NCBI Taxonomy" id="4109"/>
    <lineage>
        <taxon>Eukaryota</taxon>
        <taxon>Viridiplantae</taxon>
        <taxon>Streptophyta</taxon>
        <taxon>Embryophyta</taxon>
        <taxon>Tracheophyta</taxon>
        <taxon>Spermatophyta</taxon>
        <taxon>Magnoliopsida</taxon>
        <taxon>eudicotyledons</taxon>
        <taxon>Gunneridae</taxon>
        <taxon>Pentapetalae</taxon>
        <taxon>asterids</taxon>
        <taxon>lamiids</taxon>
        <taxon>Solanales</taxon>
        <taxon>Solanaceae</taxon>
        <taxon>Solanoideae</taxon>
        <taxon>Solaneae</taxon>
        <taxon>Solanum</taxon>
    </lineage>
</organism>
<evidence type="ECO:0000313" key="3">
    <source>
        <dbReference type="EMBL" id="KAG5617461.1"/>
    </source>
</evidence>
<feature type="domain" description="DUF1985" evidence="2">
    <location>
        <begin position="202"/>
        <end position="364"/>
    </location>
</feature>
<dbReference type="PANTHER" id="PTHR48449">
    <property type="entry name" value="DUF1985 DOMAIN-CONTAINING PROTEIN"/>
    <property type="match status" value="1"/>
</dbReference>
<evidence type="ECO:0000256" key="1">
    <source>
        <dbReference type="SAM" id="MobiDB-lite"/>
    </source>
</evidence>
<comment type="caution">
    <text evidence="3">The sequence shown here is derived from an EMBL/GenBank/DDBJ whole genome shotgun (WGS) entry which is preliminary data.</text>
</comment>
<accession>A0A9J5ZYQ5</accession>
<dbReference type="InterPro" id="IPR015410">
    <property type="entry name" value="DUF1985"/>
</dbReference>
<evidence type="ECO:0000259" key="2">
    <source>
        <dbReference type="Pfam" id="PF09331"/>
    </source>
</evidence>
<feature type="compositionally biased region" description="Basic and acidic residues" evidence="1">
    <location>
        <begin position="29"/>
        <end position="50"/>
    </location>
</feature>
<reference evidence="3 4" key="1">
    <citation type="submission" date="2020-09" db="EMBL/GenBank/DDBJ databases">
        <title>De no assembly of potato wild relative species, Solanum commersonii.</title>
        <authorList>
            <person name="Cho K."/>
        </authorList>
    </citation>
    <scope>NUCLEOTIDE SEQUENCE [LARGE SCALE GENOMIC DNA]</scope>
    <source>
        <strain evidence="3">LZ3.2</strain>
        <tissue evidence="3">Leaf</tissue>
    </source>
</reference>
<protein>
    <recommendedName>
        <fullName evidence="2">DUF1985 domain-containing protein</fullName>
    </recommendedName>
</protein>
<name>A0A9J5ZYQ5_SOLCO</name>
<dbReference type="Pfam" id="PF09331">
    <property type="entry name" value="DUF1985"/>
    <property type="match status" value="1"/>
</dbReference>
<feature type="region of interest" description="Disordered" evidence="1">
    <location>
        <begin position="685"/>
        <end position="710"/>
    </location>
</feature>
<feature type="compositionally biased region" description="Acidic residues" evidence="1">
    <location>
        <begin position="51"/>
        <end position="104"/>
    </location>
</feature>
<keyword evidence="4" id="KW-1185">Reference proteome</keyword>
<feature type="compositionally biased region" description="Basic and acidic residues" evidence="1">
    <location>
        <begin position="1"/>
        <end position="16"/>
    </location>
</feature>
<proteinExistence type="predicted"/>